<sequence length="71" mass="8318">MFVLAEMRRKFISHDFDIFKVIFFDITKASFLDLVVHQFFVFIFTGSSSSSVVFDLLCWDVTFDRRVVPGV</sequence>
<comment type="caution">
    <text evidence="1">The sequence shown here is derived from an EMBL/GenBank/DDBJ whole genome shotgun (WGS) entry which is preliminary data.</text>
</comment>
<proteinExistence type="predicted"/>
<dbReference type="EMBL" id="CM042015">
    <property type="protein sequence ID" value="KAI3708811.1"/>
    <property type="molecule type" value="Genomic_DNA"/>
</dbReference>
<keyword evidence="2" id="KW-1185">Reference proteome</keyword>
<organism evidence="1 2">
    <name type="scientific">Cichorium intybus</name>
    <name type="common">Chicory</name>
    <dbReference type="NCBI Taxonomy" id="13427"/>
    <lineage>
        <taxon>Eukaryota</taxon>
        <taxon>Viridiplantae</taxon>
        <taxon>Streptophyta</taxon>
        <taxon>Embryophyta</taxon>
        <taxon>Tracheophyta</taxon>
        <taxon>Spermatophyta</taxon>
        <taxon>Magnoliopsida</taxon>
        <taxon>eudicotyledons</taxon>
        <taxon>Gunneridae</taxon>
        <taxon>Pentapetalae</taxon>
        <taxon>asterids</taxon>
        <taxon>campanulids</taxon>
        <taxon>Asterales</taxon>
        <taxon>Asteraceae</taxon>
        <taxon>Cichorioideae</taxon>
        <taxon>Cichorieae</taxon>
        <taxon>Cichoriinae</taxon>
        <taxon>Cichorium</taxon>
    </lineage>
</organism>
<dbReference type="Proteomes" id="UP001055811">
    <property type="component" value="Linkage Group LG07"/>
</dbReference>
<gene>
    <name evidence="1" type="ORF">L2E82_38283</name>
</gene>
<protein>
    <submittedName>
        <fullName evidence="1">Uncharacterized protein</fullName>
    </submittedName>
</protein>
<reference evidence="2" key="1">
    <citation type="journal article" date="2022" name="Mol. Ecol. Resour.">
        <title>The genomes of chicory, endive, great burdock and yacon provide insights into Asteraceae palaeo-polyploidization history and plant inulin production.</title>
        <authorList>
            <person name="Fan W."/>
            <person name="Wang S."/>
            <person name="Wang H."/>
            <person name="Wang A."/>
            <person name="Jiang F."/>
            <person name="Liu H."/>
            <person name="Zhao H."/>
            <person name="Xu D."/>
            <person name="Zhang Y."/>
        </authorList>
    </citation>
    <scope>NUCLEOTIDE SEQUENCE [LARGE SCALE GENOMIC DNA]</scope>
    <source>
        <strain evidence="2">cv. Punajuju</strain>
    </source>
</reference>
<evidence type="ECO:0000313" key="2">
    <source>
        <dbReference type="Proteomes" id="UP001055811"/>
    </source>
</evidence>
<accession>A0ACB9AGE1</accession>
<name>A0ACB9AGE1_CICIN</name>
<reference evidence="1 2" key="2">
    <citation type="journal article" date="2022" name="Mol. Ecol. Resour.">
        <title>The genomes of chicory, endive, great burdock and yacon provide insights into Asteraceae paleo-polyploidization history and plant inulin production.</title>
        <authorList>
            <person name="Fan W."/>
            <person name="Wang S."/>
            <person name="Wang H."/>
            <person name="Wang A."/>
            <person name="Jiang F."/>
            <person name="Liu H."/>
            <person name="Zhao H."/>
            <person name="Xu D."/>
            <person name="Zhang Y."/>
        </authorList>
    </citation>
    <scope>NUCLEOTIDE SEQUENCE [LARGE SCALE GENOMIC DNA]</scope>
    <source>
        <strain evidence="2">cv. Punajuju</strain>
        <tissue evidence="1">Leaves</tissue>
    </source>
</reference>
<evidence type="ECO:0000313" key="1">
    <source>
        <dbReference type="EMBL" id="KAI3708811.1"/>
    </source>
</evidence>